<protein>
    <submittedName>
        <fullName evidence="1">Uncharacterized protein</fullName>
    </submittedName>
</protein>
<accession>A0AAD7C7Z6</accession>
<evidence type="ECO:0000313" key="2">
    <source>
        <dbReference type="Proteomes" id="UP001221142"/>
    </source>
</evidence>
<keyword evidence="2" id="KW-1185">Reference proteome</keyword>
<comment type="caution">
    <text evidence="1">The sequence shown here is derived from an EMBL/GenBank/DDBJ whole genome shotgun (WGS) entry which is preliminary data.</text>
</comment>
<dbReference type="Proteomes" id="UP001221142">
    <property type="component" value="Unassembled WGS sequence"/>
</dbReference>
<reference evidence="1" key="1">
    <citation type="submission" date="2023-03" db="EMBL/GenBank/DDBJ databases">
        <title>Massive genome expansion in bonnet fungi (Mycena s.s.) driven by repeated elements and novel gene families across ecological guilds.</title>
        <authorList>
            <consortium name="Lawrence Berkeley National Laboratory"/>
            <person name="Harder C.B."/>
            <person name="Miyauchi S."/>
            <person name="Viragh M."/>
            <person name="Kuo A."/>
            <person name="Thoen E."/>
            <person name="Andreopoulos B."/>
            <person name="Lu D."/>
            <person name="Skrede I."/>
            <person name="Drula E."/>
            <person name="Henrissat B."/>
            <person name="Morin E."/>
            <person name="Kohler A."/>
            <person name="Barry K."/>
            <person name="LaButti K."/>
            <person name="Morin E."/>
            <person name="Salamov A."/>
            <person name="Lipzen A."/>
            <person name="Mereny Z."/>
            <person name="Hegedus B."/>
            <person name="Baldrian P."/>
            <person name="Stursova M."/>
            <person name="Weitz H."/>
            <person name="Taylor A."/>
            <person name="Grigoriev I.V."/>
            <person name="Nagy L.G."/>
            <person name="Martin F."/>
            <person name="Kauserud H."/>
        </authorList>
    </citation>
    <scope>NUCLEOTIDE SEQUENCE</scope>
    <source>
        <strain evidence="1">9284</strain>
    </source>
</reference>
<dbReference type="EMBL" id="JARKIF010000004">
    <property type="protein sequence ID" value="KAJ7641639.1"/>
    <property type="molecule type" value="Genomic_DNA"/>
</dbReference>
<proteinExistence type="predicted"/>
<name>A0AAD7C7Z6_9AGAR</name>
<sequence length="267" mass="30784">MHGVNRDRDTVAVTPPQALTCLRTLNIDGCERLALLRLPILRLLRLSPALTELILYNLPLSHAQEEGETLAGVVLPCLRRLTVARYSNELGPNDPTGDILDYISAPGLEIFNFDCTVDYQKFFSFLRRLSAPIQDIRIWEMQSFDRMLYPLISTVPRVNFQWVHAQAVEQLFNTLEQPVALPSLRTLEVRYSQCHEPPDAFWDAVLRGLFNRRTQLQTVDIRYHMARDPVIPPKIIAGLRELVEDGMDIRIKSKYDYENRHNIIFSV</sequence>
<organism evidence="1 2">
    <name type="scientific">Roridomyces roridus</name>
    <dbReference type="NCBI Taxonomy" id="1738132"/>
    <lineage>
        <taxon>Eukaryota</taxon>
        <taxon>Fungi</taxon>
        <taxon>Dikarya</taxon>
        <taxon>Basidiomycota</taxon>
        <taxon>Agaricomycotina</taxon>
        <taxon>Agaricomycetes</taxon>
        <taxon>Agaricomycetidae</taxon>
        <taxon>Agaricales</taxon>
        <taxon>Marasmiineae</taxon>
        <taxon>Mycenaceae</taxon>
        <taxon>Roridomyces</taxon>
    </lineage>
</organism>
<evidence type="ECO:0000313" key="1">
    <source>
        <dbReference type="EMBL" id="KAJ7641639.1"/>
    </source>
</evidence>
<dbReference type="AlphaFoldDB" id="A0AAD7C7Z6"/>
<gene>
    <name evidence="1" type="ORF">FB45DRAFT_1022375</name>
</gene>
<dbReference type="SUPFAM" id="SSF52047">
    <property type="entry name" value="RNI-like"/>
    <property type="match status" value="1"/>
</dbReference>
<dbReference type="InterPro" id="IPR032675">
    <property type="entry name" value="LRR_dom_sf"/>
</dbReference>
<dbReference type="Gene3D" id="3.80.10.10">
    <property type="entry name" value="Ribonuclease Inhibitor"/>
    <property type="match status" value="1"/>
</dbReference>